<protein>
    <recommendedName>
        <fullName evidence="2">Cyclic nucleotide-binding domain-containing protein</fullName>
    </recommendedName>
</protein>
<accession>A0AAN8JSP1</accession>
<feature type="region of interest" description="Disordered" evidence="1">
    <location>
        <begin position="1"/>
        <end position="24"/>
    </location>
</feature>
<dbReference type="AlphaFoldDB" id="A0AAN8JSP1"/>
<gene>
    <name evidence="3" type="ORF">SNE40_006839</name>
</gene>
<dbReference type="SMART" id="SM00100">
    <property type="entry name" value="cNMP"/>
    <property type="match status" value="1"/>
</dbReference>
<evidence type="ECO:0000313" key="4">
    <source>
        <dbReference type="Proteomes" id="UP001347796"/>
    </source>
</evidence>
<dbReference type="EMBL" id="JAZGQO010000006">
    <property type="protein sequence ID" value="KAK6184352.1"/>
    <property type="molecule type" value="Genomic_DNA"/>
</dbReference>
<organism evidence="3 4">
    <name type="scientific">Patella caerulea</name>
    <name type="common">Rayed Mediterranean limpet</name>
    <dbReference type="NCBI Taxonomy" id="87958"/>
    <lineage>
        <taxon>Eukaryota</taxon>
        <taxon>Metazoa</taxon>
        <taxon>Spiralia</taxon>
        <taxon>Lophotrochozoa</taxon>
        <taxon>Mollusca</taxon>
        <taxon>Gastropoda</taxon>
        <taxon>Patellogastropoda</taxon>
        <taxon>Patelloidea</taxon>
        <taxon>Patellidae</taxon>
        <taxon>Patella</taxon>
    </lineage>
</organism>
<dbReference type="InterPro" id="IPR018490">
    <property type="entry name" value="cNMP-bd_dom_sf"/>
</dbReference>
<reference evidence="3 4" key="1">
    <citation type="submission" date="2024-01" db="EMBL/GenBank/DDBJ databases">
        <title>The genome of the rayed Mediterranean limpet Patella caerulea (Linnaeus, 1758).</title>
        <authorList>
            <person name="Anh-Thu Weber A."/>
            <person name="Halstead-Nussloch G."/>
        </authorList>
    </citation>
    <scope>NUCLEOTIDE SEQUENCE [LARGE SCALE GENOMIC DNA]</scope>
    <source>
        <strain evidence="3">AATW-2023a</strain>
        <tissue evidence="3">Whole specimen</tissue>
    </source>
</reference>
<feature type="domain" description="Cyclic nucleotide-binding" evidence="2">
    <location>
        <begin position="385"/>
        <end position="435"/>
    </location>
</feature>
<feature type="region of interest" description="Disordered" evidence="1">
    <location>
        <begin position="103"/>
        <end position="125"/>
    </location>
</feature>
<dbReference type="SUPFAM" id="SSF51206">
    <property type="entry name" value="cAMP-binding domain-like"/>
    <property type="match status" value="2"/>
</dbReference>
<dbReference type="InterPro" id="IPR014710">
    <property type="entry name" value="RmlC-like_jellyroll"/>
</dbReference>
<comment type="caution">
    <text evidence="3">The sequence shown here is derived from an EMBL/GenBank/DDBJ whole genome shotgun (WGS) entry which is preliminary data.</text>
</comment>
<dbReference type="PANTHER" id="PTHR23011">
    <property type="entry name" value="CYCLIC NUCLEOTIDE-BINDING DOMAIN CONTAINING PROTEIN"/>
    <property type="match status" value="1"/>
</dbReference>
<name>A0AAN8JSP1_PATCE</name>
<sequence length="704" mass="81688">MSSLASSSIRPTTAPGLKKRRFRPNRHTAITSLRNRSKSNPDLLNSFQHESTQSYRFGIAGPYTTPSYLIELNAIKRRPSSRNPMPLIELPDPSKVVREWTQDQYRRKRRNRPKLPQVENGSRRSSIDFRKGSLGLYDDFPESVERDNDNVRQVRTFRWYAMVIKAVSKLALDMQRLSIRMSEQVPMSDMFYMPVKQPDENNEGESSKLFFDKSWFSRDRAISKVPLWAQTITIRKPEQRTKDEIKRLHDLLINMQSFREKFTEEKRVKICQYIRYTKCARGRVVLRQGHPGEYLYFIYAGSVMIQVEMEDKNGKIFNTTENIIKSGANFGEEALIGEGLRSATIIVKEPAEFFHIDGEIFLDICPHHIDSQLHQKMQFAEIFDIFRSLDKEMVKDVVFRSQIIKMPHGRVVEADWSKANFVYFVLKGTIKLYRDFDVTSVLKDMDDDLEDILETEVALKRLVEDGVGQTKQIALVGALQEGDYSDLYILSTDSNYSLSPVQMISQGAEVLRVSLRTFRRIIPKQDITDYIRDRYTQHNIPSEFELGKRFIENAHWAHYQKRVIATLDRVHGGELLANIPATAKGTSGWAKWPGYSYDAQEKCSVFSEPDGKSKLEIFQFVKTPKPPRARRIAEKQMDKRKDKDSAIRIAPRVEVEQDENDGARVIIDNPRRLLCKPPGSKPPIKLLDAYFYDRPYNPYVNRLQ</sequence>
<dbReference type="Proteomes" id="UP001347796">
    <property type="component" value="Unassembled WGS sequence"/>
</dbReference>
<dbReference type="PANTHER" id="PTHR23011:SF42">
    <property type="entry name" value="CYCLIC NUCLEOTIDE-BINDING DOMAIN-CONTAINING PROTEIN"/>
    <property type="match status" value="1"/>
</dbReference>
<keyword evidence="4" id="KW-1185">Reference proteome</keyword>
<evidence type="ECO:0000259" key="2">
    <source>
        <dbReference type="PROSITE" id="PS50042"/>
    </source>
</evidence>
<dbReference type="PROSITE" id="PS00889">
    <property type="entry name" value="CNMP_BINDING_2"/>
    <property type="match status" value="1"/>
</dbReference>
<dbReference type="InterPro" id="IPR018488">
    <property type="entry name" value="cNMP-bd_CS"/>
</dbReference>
<dbReference type="CDD" id="cd00038">
    <property type="entry name" value="CAP_ED"/>
    <property type="match status" value="1"/>
</dbReference>
<evidence type="ECO:0000313" key="3">
    <source>
        <dbReference type="EMBL" id="KAK6184352.1"/>
    </source>
</evidence>
<dbReference type="Gene3D" id="2.60.120.10">
    <property type="entry name" value="Jelly Rolls"/>
    <property type="match status" value="2"/>
</dbReference>
<proteinExistence type="predicted"/>
<dbReference type="InterPro" id="IPR000595">
    <property type="entry name" value="cNMP-bd_dom"/>
</dbReference>
<dbReference type="PROSITE" id="PS50042">
    <property type="entry name" value="CNMP_BINDING_3"/>
    <property type="match status" value="2"/>
</dbReference>
<feature type="compositionally biased region" description="Polar residues" evidence="1">
    <location>
        <begin position="1"/>
        <end position="11"/>
    </location>
</feature>
<evidence type="ECO:0000256" key="1">
    <source>
        <dbReference type="SAM" id="MobiDB-lite"/>
    </source>
</evidence>
<feature type="domain" description="Cyclic nucleotide-binding" evidence="2">
    <location>
        <begin position="258"/>
        <end position="364"/>
    </location>
</feature>
<dbReference type="Pfam" id="PF00027">
    <property type="entry name" value="cNMP_binding"/>
    <property type="match status" value="1"/>
</dbReference>